<evidence type="ECO:0000313" key="3">
    <source>
        <dbReference type="Proteomes" id="UP000245133"/>
    </source>
</evidence>
<dbReference type="Proteomes" id="UP000245133">
    <property type="component" value="Unassembled WGS sequence"/>
</dbReference>
<name>A0A2P2DY94_9LEPT</name>
<dbReference type="EMBL" id="BFBB01000003">
    <property type="protein sequence ID" value="GBF49570.1"/>
    <property type="molecule type" value="Genomic_DNA"/>
</dbReference>
<feature type="region of interest" description="Disordered" evidence="1">
    <location>
        <begin position="115"/>
        <end position="134"/>
    </location>
</feature>
<dbReference type="RefSeq" id="WP_108974569.1">
    <property type="nucleotide sequence ID" value="NZ_BFBB01000003.1"/>
</dbReference>
<protein>
    <submittedName>
        <fullName evidence="2">Uncharacterized protein</fullName>
    </submittedName>
</protein>
<gene>
    <name evidence="2" type="ORF">LPTSP4_10850</name>
</gene>
<evidence type="ECO:0000256" key="1">
    <source>
        <dbReference type="SAM" id="MobiDB-lite"/>
    </source>
</evidence>
<proteinExistence type="predicted"/>
<evidence type="ECO:0000313" key="2">
    <source>
        <dbReference type="EMBL" id="GBF49570.1"/>
    </source>
</evidence>
<comment type="caution">
    <text evidence="2">The sequence shown here is derived from an EMBL/GenBank/DDBJ whole genome shotgun (WGS) entry which is preliminary data.</text>
</comment>
<organism evidence="2 3">
    <name type="scientific">Leptospira ryugenii</name>
    <dbReference type="NCBI Taxonomy" id="1917863"/>
    <lineage>
        <taxon>Bacteria</taxon>
        <taxon>Pseudomonadati</taxon>
        <taxon>Spirochaetota</taxon>
        <taxon>Spirochaetia</taxon>
        <taxon>Leptospirales</taxon>
        <taxon>Leptospiraceae</taxon>
        <taxon>Leptospira</taxon>
    </lineage>
</organism>
<sequence>MNRKLLIFLVFVTYCGTFKPADPLLVEHALQNESDEGFISREFFQVKVEVPYPNLELSGRQSRETCKQNAFLKKEELALPFLLDVHREQYQWGDGFETYAKTKIGQARLSQSQTSVANSSPISQASTVSPGSNTVTNSMTNVGPNATTVAPQPMTKTLPEQNKQYIQSFGWFFQSMFLYKEDYSSKTKCAFLFRLIQKNLYDKVLQTELPKSLLYKNESIPDEKNTRP</sequence>
<accession>A0A2P2DY94</accession>
<reference evidence="2 3" key="1">
    <citation type="submission" date="2018-02" db="EMBL/GenBank/DDBJ databases">
        <title>Novel Leptospira species isolated from soil and water in Japan.</title>
        <authorList>
            <person name="Nakao R."/>
            <person name="Masuzawa T."/>
        </authorList>
    </citation>
    <scope>NUCLEOTIDE SEQUENCE [LARGE SCALE GENOMIC DNA]</scope>
    <source>
        <strain evidence="2 3">YH101</strain>
    </source>
</reference>
<dbReference type="OrthoDB" id="345633at2"/>
<keyword evidence="3" id="KW-1185">Reference proteome</keyword>
<dbReference type="AlphaFoldDB" id="A0A2P2DY94"/>